<reference evidence="1" key="2">
    <citation type="submission" date="2025-09" db="UniProtKB">
        <authorList>
            <consortium name="Ensembl"/>
        </authorList>
    </citation>
    <scope>IDENTIFICATION</scope>
</reference>
<keyword evidence="2" id="KW-1185">Reference proteome</keyword>
<evidence type="ECO:0000313" key="2">
    <source>
        <dbReference type="Proteomes" id="UP000694409"/>
    </source>
</evidence>
<dbReference type="Ensembl" id="ENSSCAT00000011500.1">
    <property type="protein sequence ID" value="ENSSCAP00000010170.1"/>
    <property type="gene ID" value="ENSSCAG00000007730.1"/>
</dbReference>
<sequence length="55" mass="5887">MTDAKRISATSIFFESMPYKLDVSWGQGGSGGSPEVSPRSPVCLSVCLSIHPWAD</sequence>
<protein>
    <submittedName>
        <fullName evidence="1">Uncharacterized protein</fullName>
    </submittedName>
</protein>
<organism evidence="1 2">
    <name type="scientific">Serinus canaria</name>
    <name type="common">Island canary</name>
    <name type="synonym">Fringilla canaria</name>
    <dbReference type="NCBI Taxonomy" id="9135"/>
    <lineage>
        <taxon>Eukaryota</taxon>
        <taxon>Metazoa</taxon>
        <taxon>Chordata</taxon>
        <taxon>Craniata</taxon>
        <taxon>Vertebrata</taxon>
        <taxon>Euteleostomi</taxon>
        <taxon>Archelosauria</taxon>
        <taxon>Archosauria</taxon>
        <taxon>Dinosauria</taxon>
        <taxon>Saurischia</taxon>
        <taxon>Theropoda</taxon>
        <taxon>Coelurosauria</taxon>
        <taxon>Aves</taxon>
        <taxon>Neognathae</taxon>
        <taxon>Neoaves</taxon>
        <taxon>Telluraves</taxon>
        <taxon>Australaves</taxon>
        <taxon>Passeriformes</taxon>
        <taxon>Passeroidea</taxon>
        <taxon>Fringillidae</taxon>
        <taxon>Carduelinae</taxon>
        <taxon>Serinus</taxon>
    </lineage>
</organism>
<dbReference type="AlphaFoldDB" id="A0A8C9MWP7"/>
<evidence type="ECO:0000313" key="1">
    <source>
        <dbReference type="Ensembl" id="ENSSCAP00000010170.1"/>
    </source>
</evidence>
<accession>A0A8C9MWP7</accession>
<dbReference type="Proteomes" id="UP000694409">
    <property type="component" value="Unassembled WGS sequence"/>
</dbReference>
<proteinExistence type="predicted"/>
<reference evidence="1" key="1">
    <citation type="submission" date="2025-08" db="UniProtKB">
        <authorList>
            <consortium name="Ensembl"/>
        </authorList>
    </citation>
    <scope>IDENTIFICATION</scope>
</reference>
<name>A0A8C9MWP7_SERCA</name>